<protein>
    <recommendedName>
        <fullName evidence="8">Neutral zinc metallopeptidase</fullName>
    </recommendedName>
</protein>
<keyword evidence="2 5" id="KW-0812">Transmembrane</keyword>
<dbReference type="AlphaFoldDB" id="A0A1H1WSP2"/>
<dbReference type="Pfam" id="PF04228">
    <property type="entry name" value="Zn_peptidase"/>
    <property type="match status" value="1"/>
</dbReference>
<name>A0A1H1WSP2_9ACTN</name>
<evidence type="ECO:0000256" key="2">
    <source>
        <dbReference type="ARBA" id="ARBA00022692"/>
    </source>
</evidence>
<dbReference type="STRING" id="630515.SAMN04489812_3789"/>
<organism evidence="6 7">
    <name type="scientific">Microlunatus soli</name>
    <dbReference type="NCBI Taxonomy" id="630515"/>
    <lineage>
        <taxon>Bacteria</taxon>
        <taxon>Bacillati</taxon>
        <taxon>Actinomycetota</taxon>
        <taxon>Actinomycetes</taxon>
        <taxon>Propionibacteriales</taxon>
        <taxon>Propionibacteriaceae</taxon>
        <taxon>Microlunatus</taxon>
    </lineage>
</organism>
<dbReference type="OrthoDB" id="9774900at2"/>
<evidence type="ECO:0000256" key="3">
    <source>
        <dbReference type="ARBA" id="ARBA00022989"/>
    </source>
</evidence>
<keyword evidence="4 5" id="KW-0472">Membrane</keyword>
<evidence type="ECO:0008006" key="8">
    <source>
        <dbReference type="Google" id="ProtNLM"/>
    </source>
</evidence>
<evidence type="ECO:0000313" key="7">
    <source>
        <dbReference type="Proteomes" id="UP000199103"/>
    </source>
</evidence>
<sequence length="291" mass="30037">MTFQGDGPLDTGGVSGGGGGRGGRVAIGGGAGLVVVVIAALVFGINPADILGGGGGDYSTGDVGAEGSGAGQIDDQIKSCTIEKANTDTVCRIVATTNSLGDVWPQLMSDYTEPQTVIFSGSVDTGCGSATSAVGPFYCPSDQTAYFDPSFFDTLERQLGGSDGPLAQEYVVAHEFGHHVQHVQGLDEKAQQMGSKGAKSGSVRLELQADCYAGVWANRADDGKDAMLEPITDQQISDVITTARAIGDDKLSGGSSDGWTHGSSSQRVRWFSIGYQSGEVKRCDTFSTDDL</sequence>
<dbReference type="PANTHER" id="PTHR30168:SF0">
    <property type="entry name" value="INNER MEMBRANE PROTEIN"/>
    <property type="match status" value="1"/>
</dbReference>
<keyword evidence="3 5" id="KW-1133">Transmembrane helix</keyword>
<gene>
    <name evidence="6" type="ORF">SAMN04489812_3789</name>
</gene>
<dbReference type="GO" id="GO:0016020">
    <property type="term" value="C:membrane"/>
    <property type="evidence" value="ECO:0007669"/>
    <property type="project" value="UniProtKB-SubCell"/>
</dbReference>
<comment type="subcellular location">
    <subcellularLocation>
        <location evidence="1">Membrane</location>
        <topology evidence="1">Single-pass membrane protein</topology>
    </subcellularLocation>
</comment>
<evidence type="ECO:0000256" key="5">
    <source>
        <dbReference type="SAM" id="Phobius"/>
    </source>
</evidence>
<dbReference type="PANTHER" id="PTHR30168">
    <property type="entry name" value="PUTATIVE MEMBRANE PROTEIN YPFJ"/>
    <property type="match status" value="1"/>
</dbReference>
<feature type="transmembrane region" description="Helical" evidence="5">
    <location>
        <begin position="25"/>
        <end position="45"/>
    </location>
</feature>
<dbReference type="InterPro" id="IPR007343">
    <property type="entry name" value="Uncharacterised_pept_Zn_put"/>
</dbReference>
<accession>A0A1H1WSP2</accession>
<dbReference type="EMBL" id="LT629772">
    <property type="protein sequence ID" value="SDT00193.1"/>
    <property type="molecule type" value="Genomic_DNA"/>
</dbReference>
<dbReference type="Proteomes" id="UP000199103">
    <property type="component" value="Chromosome I"/>
</dbReference>
<reference evidence="6 7" key="1">
    <citation type="submission" date="2016-10" db="EMBL/GenBank/DDBJ databases">
        <authorList>
            <person name="de Groot N.N."/>
        </authorList>
    </citation>
    <scope>NUCLEOTIDE SEQUENCE [LARGE SCALE GENOMIC DNA]</scope>
    <source>
        <strain evidence="6 7">DSM 21800</strain>
    </source>
</reference>
<evidence type="ECO:0000256" key="4">
    <source>
        <dbReference type="ARBA" id="ARBA00023136"/>
    </source>
</evidence>
<dbReference type="RefSeq" id="WP_091527006.1">
    <property type="nucleotide sequence ID" value="NZ_LT629772.1"/>
</dbReference>
<evidence type="ECO:0000256" key="1">
    <source>
        <dbReference type="ARBA" id="ARBA00004167"/>
    </source>
</evidence>
<proteinExistence type="predicted"/>
<evidence type="ECO:0000313" key="6">
    <source>
        <dbReference type="EMBL" id="SDT00193.1"/>
    </source>
</evidence>
<keyword evidence="7" id="KW-1185">Reference proteome</keyword>